<keyword evidence="2" id="KW-1185">Reference proteome</keyword>
<proteinExistence type="predicted"/>
<evidence type="ECO:0000313" key="2">
    <source>
        <dbReference type="Proteomes" id="UP000610862"/>
    </source>
</evidence>
<comment type="caution">
    <text evidence="1">The sequence shown here is derived from an EMBL/GenBank/DDBJ whole genome shotgun (WGS) entry which is preliminary data.</text>
</comment>
<protein>
    <submittedName>
        <fullName evidence="1">Stage III sporulation protein AB</fullName>
    </submittedName>
</protein>
<name>A0A926EAX8_9FIRM</name>
<dbReference type="Proteomes" id="UP000610862">
    <property type="component" value="Unassembled WGS sequence"/>
</dbReference>
<dbReference type="PROSITE" id="PS51257">
    <property type="entry name" value="PROKAR_LIPOPROTEIN"/>
    <property type="match status" value="1"/>
</dbReference>
<sequence length="170" mass="19385">MFRLMGCILIFISCSCLGFIKASSYKARTIELENTLELIRLLNMEIVYKKDSLAKTFKKVSEMKSCWFSQVLRSCSLSMQKQNTLKDSWQKALEDNMKNCPLKENDIKILQDISIGLGKSDIRGQKNIMEPAVMRMETSLTEARQQEKKESRMYRGLGVAAGVVIAVMLI</sequence>
<gene>
    <name evidence="1" type="ORF">H8692_09190</name>
</gene>
<dbReference type="InterPro" id="IPR014198">
    <property type="entry name" value="Spore_III_AB"/>
</dbReference>
<dbReference type="Pfam" id="PF09548">
    <property type="entry name" value="Spore_III_AB"/>
    <property type="match status" value="1"/>
</dbReference>
<dbReference type="RefSeq" id="WP_187525546.1">
    <property type="nucleotide sequence ID" value="NZ_JACRTA010000003.1"/>
</dbReference>
<dbReference type="EMBL" id="JACRTA010000003">
    <property type="protein sequence ID" value="MBC8568929.1"/>
    <property type="molecule type" value="Genomic_DNA"/>
</dbReference>
<evidence type="ECO:0000313" key="1">
    <source>
        <dbReference type="EMBL" id="MBC8568929.1"/>
    </source>
</evidence>
<dbReference type="AlphaFoldDB" id="A0A926EAX8"/>
<organism evidence="1 2">
    <name type="scientific">Lentihominibacter hominis</name>
    <dbReference type="NCBI Taxonomy" id="2763645"/>
    <lineage>
        <taxon>Bacteria</taxon>
        <taxon>Bacillati</taxon>
        <taxon>Bacillota</taxon>
        <taxon>Clostridia</taxon>
        <taxon>Peptostreptococcales</taxon>
        <taxon>Anaerovoracaceae</taxon>
        <taxon>Lentihominibacter</taxon>
    </lineage>
</organism>
<reference evidence="1" key="1">
    <citation type="submission" date="2020-08" db="EMBL/GenBank/DDBJ databases">
        <title>Genome public.</title>
        <authorList>
            <person name="Liu C."/>
            <person name="Sun Q."/>
        </authorList>
    </citation>
    <scope>NUCLEOTIDE SEQUENCE</scope>
    <source>
        <strain evidence="1">NSJ-24</strain>
    </source>
</reference>
<accession>A0A926EAX8</accession>
<dbReference type="PIRSF" id="PIRSF021435">
    <property type="entry name" value="SpoIIIAB"/>
    <property type="match status" value="1"/>
</dbReference>